<sequence>MLARKRQQASRTGSGSTCTGSSDGTLVLAERHGDGDCKDSYPAQGQAGGSSDFTATPISLHKTATTSAMVTTTVFPQVGLPLVPSQTSPSVASTLPYTLPVPSDSDIILLPSASALSSLPSSPALSSLASHHALSRPQLLAAVLTPILILLVLFAVLASRLLYNRRRRTRDRQEWVRTHREIADAVRERQAGAGTPVRWGLGGLGYNAAQAEAGESQMRLVDGRESGVT</sequence>
<dbReference type="Proteomes" id="UP001295794">
    <property type="component" value="Unassembled WGS sequence"/>
</dbReference>
<keyword evidence="2" id="KW-1133">Transmembrane helix</keyword>
<gene>
    <name evidence="3" type="ORF">MYCIT1_LOCUS10701</name>
</gene>
<evidence type="ECO:0000256" key="1">
    <source>
        <dbReference type="SAM" id="MobiDB-lite"/>
    </source>
</evidence>
<evidence type="ECO:0000313" key="4">
    <source>
        <dbReference type="Proteomes" id="UP001295794"/>
    </source>
</evidence>
<comment type="caution">
    <text evidence="3">The sequence shown here is derived from an EMBL/GenBank/DDBJ whole genome shotgun (WGS) entry which is preliminary data.</text>
</comment>
<feature type="region of interest" description="Disordered" evidence="1">
    <location>
        <begin position="1"/>
        <end position="54"/>
    </location>
</feature>
<evidence type="ECO:0000256" key="2">
    <source>
        <dbReference type="SAM" id="Phobius"/>
    </source>
</evidence>
<keyword evidence="2" id="KW-0472">Membrane</keyword>
<accession>A0AAD2H0U7</accession>
<dbReference type="AlphaFoldDB" id="A0AAD2H0U7"/>
<proteinExistence type="predicted"/>
<feature type="compositionally biased region" description="Low complexity" evidence="1">
    <location>
        <begin position="12"/>
        <end position="25"/>
    </location>
</feature>
<reference evidence="3" key="1">
    <citation type="submission" date="2023-11" db="EMBL/GenBank/DDBJ databases">
        <authorList>
            <person name="De Vega J J."/>
            <person name="De Vega J J."/>
        </authorList>
    </citation>
    <scope>NUCLEOTIDE SEQUENCE</scope>
</reference>
<feature type="transmembrane region" description="Helical" evidence="2">
    <location>
        <begin position="139"/>
        <end position="163"/>
    </location>
</feature>
<dbReference type="EMBL" id="CAVNYO010000136">
    <property type="protein sequence ID" value="CAK5267839.1"/>
    <property type="molecule type" value="Genomic_DNA"/>
</dbReference>
<keyword evidence="2" id="KW-0812">Transmembrane</keyword>
<evidence type="ECO:0000313" key="3">
    <source>
        <dbReference type="EMBL" id="CAK5267839.1"/>
    </source>
</evidence>
<name>A0AAD2H0U7_9AGAR</name>
<protein>
    <submittedName>
        <fullName evidence="3">Uncharacterized protein</fullName>
    </submittedName>
</protein>
<feature type="compositionally biased region" description="Basic and acidic residues" evidence="1">
    <location>
        <begin position="29"/>
        <end position="39"/>
    </location>
</feature>
<keyword evidence="4" id="KW-1185">Reference proteome</keyword>
<organism evidence="3 4">
    <name type="scientific">Mycena citricolor</name>
    <dbReference type="NCBI Taxonomy" id="2018698"/>
    <lineage>
        <taxon>Eukaryota</taxon>
        <taxon>Fungi</taxon>
        <taxon>Dikarya</taxon>
        <taxon>Basidiomycota</taxon>
        <taxon>Agaricomycotina</taxon>
        <taxon>Agaricomycetes</taxon>
        <taxon>Agaricomycetidae</taxon>
        <taxon>Agaricales</taxon>
        <taxon>Marasmiineae</taxon>
        <taxon>Mycenaceae</taxon>
        <taxon>Mycena</taxon>
    </lineage>
</organism>